<feature type="region of interest" description="Disordered" evidence="1">
    <location>
        <begin position="1"/>
        <end position="104"/>
    </location>
</feature>
<dbReference type="Proteomes" id="UP001212997">
    <property type="component" value="Unassembled WGS sequence"/>
</dbReference>
<feature type="region of interest" description="Disordered" evidence="1">
    <location>
        <begin position="179"/>
        <end position="278"/>
    </location>
</feature>
<feature type="compositionally biased region" description="Low complexity" evidence="1">
    <location>
        <begin position="199"/>
        <end position="218"/>
    </location>
</feature>
<proteinExistence type="predicted"/>
<reference evidence="2" key="1">
    <citation type="submission" date="2022-07" db="EMBL/GenBank/DDBJ databases">
        <title>Genome Sequence of Physisporinus lineatus.</title>
        <authorList>
            <person name="Buettner E."/>
        </authorList>
    </citation>
    <scope>NUCLEOTIDE SEQUENCE</scope>
    <source>
        <strain evidence="2">VT162</strain>
    </source>
</reference>
<sequence>MSTNSDHGSPMANTQQPDQTQSPATVIARGRTKAKTLTKQSNATSKARKTNKKATTGERTETSQNNPGTMESDVEAPTQLPQGGTGAGNKSPLTDNPRISNLQPNIPTHNSFQALLPESPVAVTYIEGQTSDDDTVMATLLGGTGKNTYGYTAQSKDYTKLRAAWKYSRVWTAIPAKKGMQPDDDPFASSPMPADTGAMLTTATMPTNTPPMQNSTMMDKGKDKEGTGQRETMGRQEGSVLGPPETTHGPRQRSRGQNRGQTHITEGSSPLPPRDPPA</sequence>
<name>A0AAD5V600_9APHY</name>
<gene>
    <name evidence="2" type="ORF">NLI96_g6567</name>
</gene>
<protein>
    <submittedName>
        <fullName evidence="2">Uncharacterized protein</fullName>
    </submittedName>
</protein>
<feature type="compositionally biased region" description="Polar residues" evidence="1">
    <location>
        <begin position="91"/>
        <end position="104"/>
    </location>
</feature>
<feature type="compositionally biased region" description="Polar residues" evidence="1">
    <location>
        <begin position="257"/>
        <end position="268"/>
    </location>
</feature>
<evidence type="ECO:0000313" key="3">
    <source>
        <dbReference type="Proteomes" id="UP001212997"/>
    </source>
</evidence>
<evidence type="ECO:0000313" key="2">
    <source>
        <dbReference type="EMBL" id="KAJ3483043.1"/>
    </source>
</evidence>
<dbReference type="AlphaFoldDB" id="A0AAD5V600"/>
<organism evidence="2 3">
    <name type="scientific">Meripilus lineatus</name>
    <dbReference type="NCBI Taxonomy" id="2056292"/>
    <lineage>
        <taxon>Eukaryota</taxon>
        <taxon>Fungi</taxon>
        <taxon>Dikarya</taxon>
        <taxon>Basidiomycota</taxon>
        <taxon>Agaricomycotina</taxon>
        <taxon>Agaricomycetes</taxon>
        <taxon>Polyporales</taxon>
        <taxon>Meripilaceae</taxon>
        <taxon>Meripilus</taxon>
    </lineage>
</organism>
<dbReference type="EMBL" id="JANAWD010000244">
    <property type="protein sequence ID" value="KAJ3483043.1"/>
    <property type="molecule type" value="Genomic_DNA"/>
</dbReference>
<accession>A0AAD5V600</accession>
<feature type="compositionally biased region" description="Basic and acidic residues" evidence="1">
    <location>
        <begin position="219"/>
        <end position="234"/>
    </location>
</feature>
<comment type="caution">
    <text evidence="2">The sequence shown here is derived from an EMBL/GenBank/DDBJ whole genome shotgun (WGS) entry which is preliminary data.</text>
</comment>
<feature type="compositionally biased region" description="Polar residues" evidence="1">
    <location>
        <begin position="1"/>
        <end position="24"/>
    </location>
</feature>
<keyword evidence="3" id="KW-1185">Reference proteome</keyword>
<evidence type="ECO:0000256" key="1">
    <source>
        <dbReference type="SAM" id="MobiDB-lite"/>
    </source>
</evidence>